<evidence type="ECO:0000259" key="13">
    <source>
        <dbReference type="PROSITE" id="PS51185"/>
    </source>
</evidence>
<dbReference type="InterPro" id="IPR015413">
    <property type="entry name" value="Methionyl/Leucyl_tRNA_Synth"/>
</dbReference>
<dbReference type="PRINTS" id="PR01041">
    <property type="entry name" value="TRNASYNTHMET"/>
</dbReference>
<dbReference type="Pfam" id="PF09334">
    <property type="entry name" value="tRNA-synt_1g"/>
    <property type="match status" value="3"/>
</dbReference>
<dbReference type="Gene3D" id="1.10.730.10">
    <property type="entry name" value="Isoleucyl-tRNA Synthetase, Domain 1"/>
    <property type="match status" value="1"/>
</dbReference>
<dbReference type="PANTHER" id="PTHR45765:SF1">
    <property type="entry name" value="METHIONINE--TRNA LIGASE, CYTOPLASMIC"/>
    <property type="match status" value="1"/>
</dbReference>
<dbReference type="Gene3D" id="3.40.50.620">
    <property type="entry name" value="HUPs"/>
    <property type="match status" value="2"/>
</dbReference>
<dbReference type="Gene3D" id="2.170.220.10">
    <property type="match status" value="1"/>
</dbReference>
<dbReference type="GO" id="GO:0005524">
    <property type="term" value="F:ATP binding"/>
    <property type="evidence" value="ECO:0007669"/>
    <property type="project" value="UniProtKB-KW"/>
</dbReference>
<dbReference type="SUPFAM" id="SSF47323">
    <property type="entry name" value="Anticodon-binding domain of a subclass of class I aminoacyl-tRNA synthetases"/>
    <property type="match status" value="1"/>
</dbReference>
<dbReference type="SUPFAM" id="SSF57770">
    <property type="entry name" value="Methionyl-tRNA synthetase (MetRS), Zn-domain"/>
    <property type="match status" value="1"/>
</dbReference>
<dbReference type="InterPro" id="IPR014729">
    <property type="entry name" value="Rossmann-like_a/b/a_fold"/>
</dbReference>
<keyword evidence="15" id="KW-1185">Reference proteome</keyword>
<dbReference type="GO" id="GO:0006431">
    <property type="term" value="P:methionyl-tRNA aminoacylation"/>
    <property type="evidence" value="ECO:0007669"/>
    <property type="project" value="InterPro"/>
</dbReference>
<evidence type="ECO:0000256" key="6">
    <source>
        <dbReference type="ARBA" id="ARBA00022884"/>
    </source>
</evidence>
<proteinExistence type="inferred from homology"/>
<evidence type="ECO:0000256" key="9">
    <source>
        <dbReference type="ARBA" id="ARBA00030904"/>
    </source>
</evidence>
<dbReference type="InterPro" id="IPR000738">
    <property type="entry name" value="WHEP-TRS_dom"/>
</dbReference>
<evidence type="ECO:0000256" key="5">
    <source>
        <dbReference type="ARBA" id="ARBA00022840"/>
    </source>
</evidence>
<feature type="region of interest" description="Disordered" evidence="12">
    <location>
        <begin position="630"/>
        <end position="651"/>
    </location>
</feature>
<name>A0AAD9QIY7_ACRCE</name>
<dbReference type="InterPro" id="IPR023458">
    <property type="entry name" value="Met-tRNA_ligase_1"/>
</dbReference>
<evidence type="ECO:0000256" key="1">
    <source>
        <dbReference type="ARBA" id="ARBA00005594"/>
    </source>
</evidence>
<dbReference type="Proteomes" id="UP001249851">
    <property type="component" value="Unassembled WGS sequence"/>
</dbReference>
<feature type="region of interest" description="Disordered" evidence="12">
    <location>
        <begin position="701"/>
        <end position="720"/>
    </location>
</feature>
<keyword evidence="8 11" id="KW-0030">Aminoacyl-tRNA synthetase</keyword>
<comment type="similarity">
    <text evidence="1 11">Belongs to the class-I aminoacyl-tRNA synthetase family.</text>
</comment>
<accession>A0AAD9QIY7</accession>
<dbReference type="InterPro" id="IPR009080">
    <property type="entry name" value="tRNAsynth_Ia_anticodon-bd"/>
</dbReference>
<dbReference type="SMART" id="SM00991">
    <property type="entry name" value="WHEP-TRS"/>
    <property type="match status" value="1"/>
</dbReference>
<dbReference type="SUPFAM" id="SSF47616">
    <property type="entry name" value="GST C-terminal domain-like"/>
    <property type="match status" value="1"/>
</dbReference>
<dbReference type="InterPro" id="IPR009068">
    <property type="entry name" value="uS15_NS1_RNA-bd_sf"/>
</dbReference>
<feature type="compositionally biased region" description="Basic and acidic residues" evidence="12">
    <location>
        <begin position="141"/>
        <end position="167"/>
    </location>
</feature>
<feature type="compositionally biased region" description="Low complexity" evidence="12">
    <location>
        <begin position="639"/>
        <end position="648"/>
    </location>
</feature>
<dbReference type="GO" id="GO:0005829">
    <property type="term" value="C:cytosol"/>
    <property type="evidence" value="ECO:0007669"/>
    <property type="project" value="TreeGrafter"/>
</dbReference>
<keyword evidence="5 11" id="KW-0067">ATP-binding</keyword>
<feature type="domain" description="WHEP-TRS" evidence="13">
    <location>
        <begin position="656"/>
        <end position="712"/>
    </location>
</feature>
<dbReference type="GO" id="GO:0004825">
    <property type="term" value="F:methionine-tRNA ligase activity"/>
    <property type="evidence" value="ECO:0007669"/>
    <property type="project" value="UniProtKB-EC"/>
</dbReference>
<feature type="region of interest" description="Disordered" evidence="12">
    <location>
        <begin position="141"/>
        <end position="168"/>
    </location>
</feature>
<dbReference type="PROSITE" id="PS00178">
    <property type="entry name" value="AA_TRNA_LIGASE_I"/>
    <property type="match status" value="1"/>
</dbReference>
<evidence type="ECO:0000256" key="10">
    <source>
        <dbReference type="ARBA" id="ARBA00047364"/>
    </source>
</evidence>
<keyword evidence="4 11" id="KW-0547">Nucleotide-binding</keyword>
<evidence type="ECO:0000256" key="11">
    <source>
        <dbReference type="RuleBase" id="RU363039"/>
    </source>
</evidence>
<dbReference type="EC" id="6.1.1.10" evidence="2"/>
<keyword evidence="3 11" id="KW-0436">Ligase</keyword>
<dbReference type="InterPro" id="IPR033911">
    <property type="entry name" value="MetRS_core"/>
</dbReference>
<evidence type="ECO:0000256" key="7">
    <source>
        <dbReference type="ARBA" id="ARBA00022917"/>
    </source>
</evidence>
<dbReference type="GO" id="GO:0017101">
    <property type="term" value="C:aminoacyl-tRNA synthetase multienzyme complex"/>
    <property type="evidence" value="ECO:0007669"/>
    <property type="project" value="TreeGrafter"/>
</dbReference>
<evidence type="ECO:0000256" key="4">
    <source>
        <dbReference type="ARBA" id="ARBA00022741"/>
    </source>
</evidence>
<keyword evidence="6" id="KW-0694">RNA-binding</keyword>
<organism evidence="14 15">
    <name type="scientific">Acropora cervicornis</name>
    <name type="common">Staghorn coral</name>
    <dbReference type="NCBI Taxonomy" id="6130"/>
    <lineage>
        <taxon>Eukaryota</taxon>
        <taxon>Metazoa</taxon>
        <taxon>Cnidaria</taxon>
        <taxon>Anthozoa</taxon>
        <taxon>Hexacorallia</taxon>
        <taxon>Scleractinia</taxon>
        <taxon>Astrocoeniina</taxon>
        <taxon>Acroporidae</taxon>
        <taxon>Acropora</taxon>
    </lineage>
</organism>
<sequence>MVYYLLGKNLGVLIRSTILTIGIHHCRLASAQLGGNMKLYSDRANPLLLRILAARNLSGVPLTVHFINDDGMSAFLFVCEFKMKDQLGLADVVLWGSVHPLLAGSVALSGLHVSNLSRWHDHLTAQSAFCEIESEVNSALKDSKAQETRKAKQNERGSQEPREEKRNVVLSEEVCSKEEVDEAFSKWEDGAKKRPKARRLADPILPLQGERNILITSALPYVNNVPHLGNIIGCVLSGDVFARRWKKVFRLSRYATSTSRFTKKFTNGSILNLITLEERQRNNKPSEYMALKAFLADRFVEGTCPFCNYEDARGDQCDACGKLINAIELKNPRCKVCGGTPLVRSSKHLFLNLTKLESSLQSWIDKSSSEGTWTTNARHITRGWIQEGLKPRCITRDLKWGTPVPLEGYTDKVFYVWFDAPIGQSGAKVTLYQFMAKDNVPFHTVVFPCTLIGADDNYSLLNSISATEYLNYEDDKFSKSRGLGVFGDNAADTGIPADIWRFYLLYMRPENQDSAFSWTDFVLKNNSELLNNFGNFVNRALMFVYNNFDATIPTMDLGEEDKNFIALINRELKSYIDNNERMRWVTDDGNVLLDNFTPYLQPGHKIGKPSPLFQKIETSIADKFRAKYGGNRQKEKAANNKTKTSATAGGDKADTDVETLLAEVTKQGEKVRKLKADKVEKEAVDSEIAVLLELKRRLAVAEGKDPNELDKKAKKKGEKK</sequence>
<comment type="caution">
    <text evidence="14">The sequence shown here is derived from an EMBL/GenBank/DDBJ whole genome shotgun (WGS) entry which is preliminary data.</text>
</comment>
<evidence type="ECO:0000256" key="3">
    <source>
        <dbReference type="ARBA" id="ARBA00022598"/>
    </source>
</evidence>
<evidence type="ECO:0000256" key="8">
    <source>
        <dbReference type="ARBA" id="ARBA00023146"/>
    </source>
</evidence>
<evidence type="ECO:0000313" key="15">
    <source>
        <dbReference type="Proteomes" id="UP001249851"/>
    </source>
</evidence>
<feature type="compositionally biased region" description="Basic and acidic residues" evidence="12">
    <location>
        <begin position="702"/>
        <end position="711"/>
    </location>
</feature>
<evidence type="ECO:0000256" key="2">
    <source>
        <dbReference type="ARBA" id="ARBA00012838"/>
    </source>
</evidence>
<dbReference type="Gene3D" id="1.20.1050.10">
    <property type="match status" value="1"/>
</dbReference>
<dbReference type="PANTHER" id="PTHR45765">
    <property type="entry name" value="METHIONINE--TRNA LIGASE"/>
    <property type="match status" value="1"/>
</dbReference>
<reference evidence="14" key="2">
    <citation type="journal article" date="2023" name="Science">
        <title>Genomic signatures of disease resistance in endangered staghorn corals.</title>
        <authorList>
            <person name="Vollmer S.V."/>
            <person name="Selwyn J.D."/>
            <person name="Despard B.A."/>
            <person name="Roesel C.L."/>
        </authorList>
    </citation>
    <scope>NUCLEOTIDE SEQUENCE</scope>
    <source>
        <strain evidence="14">K2</strain>
    </source>
</reference>
<protein>
    <recommendedName>
        <fullName evidence="2">methionine--tRNA ligase</fullName>
        <ecNumber evidence="2">6.1.1.10</ecNumber>
    </recommendedName>
    <alternativeName>
        <fullName evidence="9">Methionyl-tRNA synthetase</fullName>
    </alternativeName>
</protein>
<evidence type="ECO:0000313" key="14">
    <source>
        <dbReference type="EMBL" id="KAK2562029.1"/>
    </source>
</evidence>
<dbReference type="InterPro" id="IPR036282">
    <property type="entry name" value="Glutathione-S-Trfase_C_sf"/>
</dbReference>
<dbReference type="InterPro" id="IPR029038">
    <property type="entry name" value="MetRS_Zn"/>
</dbReference>
<dbReference type="GO" id="GO:0003723">
    <property type="term" value="F:RNA binding"/>
    <property type="evidence" value="ECO:0007669"/>
    <property type="project" value="UniProtKB-KW"/>
</dbReference>
<evidence type="ECO:0000256" key="12">
    <source>
        <dbReference type="SAM" id="MobiDB-lite"/>
    </source>
</evidence>
<dbReference type="InterPro" id="IPR001412">
    <property type="entry name" value="aa-tRNA-synth_I_CS"/>
</dbReference>
<dbReference type="SUPFAM" id="SSF47060">
    <property type="entry name" value="S15/NS1 RNA-binding domain"/>
    <property type="match status" value="1"/>
</dbReference>
<dbReference type="AlphaFoldDB" id="A0AAD9QIY7"/>
<dbReference type="Pfam" id="PF00458">
    <property type="entry name" value="WHEP-TRS"/>
    <property type="match status" value="1"/>
</dbReference>
<dbReference type="Gene3D" id="1.10.287.10">
    <property type="entry name" value="S15/NS1, RNA-binding"/>
    <property type="match status" value="1"/>
</dbReference>
<reference evidence="14" key="1">
    <citation type="journal article" date="2023" name="G3 (Bethesda)">
        <title>Whole genome assembly and annotation of the endangered Caribbean coral Acropora cervicornis.</title>
        <authorList>
            <person name="Selwyn J.D."/>
            <person name="Vollmer S.V."/>
        </authorList>
    </citation>
    <scope>NUCLEOTIDE SEQUENCE</scope>
    <source>
        <strain evidence="14">K2</strain>
    </source>
</reference>
<dbReference type="EMBL" id="JARQWQ010000030">
    <property type="protein sequence ID" value="KAK2562029.1"/>
    <property type="molecule type" value="Genomic_DNA"/>
</dbReference>
<keyword evidence="7 11" id="KW-0648">Protein biosynthesis</keyword>
<dbReference type="PROSITE" id="PS51185">
    <property type="entry name" value="WHEP_TRS_2"/>
    <property type="match status" value="1"/>
</dbReference>
<gene>
    <name evidence="14" type="ORF">P5673_014768</name>
</gene>
<dbReference type="SUPFAM" id="SSF52374">
    <property type="entry name" value="Nucleotidylyl transferase"/>
    <property type="match status" value="1"/>
</dbReference>
<comment type="catalytic activity">
    <reaction evidence="10">
        <text>tRNA(Met) + L-methionine + ATP = L-methionyl-tRNA(Met) + AMP + diphosphate</text>
        <dbReference type="Rhea" id="RHEA:13481"/>
        <dbReference type="Rhea" id="RHEA-COMP:9667"/>
        <dbReference type="Rhea" id="RHEA-COMP:9698"/>
        <dbReference type="ChEBI" id="CHEBI:30616"/>
        <dbReference type="ChEBI" id="CHEBI:33019"/>
        <dbReference type="ChEBI" id="CHEBI:57844"/>
        <dbReference type="ChEBI" id="CHEBI:78442"/>
        <dbReference type="ChEBI" id="CHEBI:78530"/>
        <dbReference type="ChEBI" id="CHEBI:456215"/>
        <dbReference type="EC" id="6.1.1.10"/>
    </reaction>
</comment>
<dbReference type="CDD" id="cd00939">
    <property type="entry name" value="MetRS_RNA"/>
    <property type="match status" value="1"/>
</dbReference>